<proteinExistence type="predicted"/>
<evidence type="ECO:0000256" key="4">
    <source>
        <dbReference type="PROSITE-ProRule" id="PRU00175"/>
    </source>
</evidence>
<dbReference type="GO" id="GO:0008270">
    <property type="term" value="F:zinc ion binding"/>
    <property type="evidence" value="ECO:0007669"/>
    <property type="project" value="UniProtKB-KW"/>
</dbReference>
<name>A0A803LGT1_CHEQI</name>
<dbReference type="SUPFAM" id="SSF57850">
    <property type="entry name" value="RING/U-box"/>
    <property type="match status" value="1"/>
</dbReference>
<keyword evidence="5" id="KW-0472">Membrane</keyword>
<dbReference type="InterPro" id="IPR013083">
    <property type="entry name" value="Znf_RING/FYVE/PHD"/>
</dbReference>
<organism evidence="7 8">
    <name type="scientific">Chenopodium quinoa</name>
    <name type="common">Quinoa</name>
    <dbReference type="NCBI Taxonomy" id="63459"/>
    <lineage>
        <taxon>Eukaryota</taxon>
        <taxon>Viridiplantae</taxon>
        <taxon>Streptophyta</taxon>
        <taxon>Embryophyta</taxon>
        <taxon>Tracheophyta</taxon>
        <taxon>Spermatophyta</taxon>
        <taxon>Magnoliopsida</taxon>
        <taxon>eudicotyledons</taxon>
        <taxon>Gunneridae</taxon>
        <taxon>Pentapetalae</taxon>
        <taxon>Caryophyllales</taxon>
        <taxon>Chenopodiaceae</taxon>
        <taxon>Chenopodioideae</taxon>
        <taxon>Atripliceae</taxon>
        <taxon>Chenopodium</taxon>
    </lineage>
</organism>
<dbReference type="SMART" id="SM00184">
    <property type="entry name" value="RING"/>
    <property type="match status" value="1"/>
</dbReference>
<dbReference type="SMR" id="A0A803LGT1"/>
<dbReference type="AlphaFoldDB" id="A0A803LGT1"/>
<evidence type="ECO:0000256" key="3">
    <source>
        <dbReference type="ARBA" id="ARBA00022833"/>
    </source>
</evidence>
<evidence type="ECO:0000259" key="6">
    <source>
        <dbReference type="PROSITE" id="PS50089"/>
    </source>
</evidence>
<dbReference type="PANTHER" id="PTHR45798:SF101">
    <property type="entry name" value="RING-H2 FINGER PROTEIN ATL8-RELATED"/>
    <property type="match status" value="1"/>
</dbReference>
<evidence type="ECO:0000256" key="1">
    <source>
        <dbReference type="ARBA" id="ARBA00022723"/>
    </source>
</evidence>
<dbReference type="EnsemblPlants" id="AUR62013178-RA">
    <property type="protein sequence ID" value="AUR62013178-RA:cds"/>
    <property type="gene ID" value="AUR62013178"/>
</dbReference>
<evidence type="ECO:0000313" key="7">
    <source>
        <dbReference type="EnsemblPlants" id="AUR62013178-RA:cds"/>
    </source>
</evidence>
<dbReference type="InterPro" id="IPR001841">
    <property type="entry name" value="Znf_RING"/>
</dbReference>
<protein>
    <recommendedName>
        <fullName evidence="6">RING-type domain-containing protein</fullName>
    </recommendedName>
</protein>
<dbReference type="OMA" id="IVARCAW"/>
<dbReference type="Gene3D" id="3.30.40.10">
    <property type="entry name" value="Zinc/RING finger domain, C3HC4 (zinc finger)"/>
    <property type="match status" value="1"/>
</dbReference>
<accession>A0A803LGT1</accession>
<feature type="transmembrane region" description="Helical" evidence="5">
    <location>
        <begin position="29"/>
        <end position="50"/>
    </location>
</feature>
<dbReference type="Proteomes" id="UP000596660">
    <property type="component" value="Unplaced"/>
</dbReference>
<keyword evidence="5" id="KW-0812">Transmembrane</keyword>
<dbReference type="PANTHER" id="PTHR45798">
    <property type="entry name" value="RING-H2 FINGER PROTEIN ATL61-RELATED-RELATED"/>
    <property type="match status" value="1"/>
</dbReference>
<reference evidence="7" key="2">
    <citation type="submission" date="2021-03" db="UniProtKB">
        <authorList>
            <consortium name="EnsemblPlants"/>
        </authorList>
    </citation>
    <scope>IDENTIFICATION</scope>
</reference>
<keyword evidence="1" id="KW-0479">Metal-binding</keyword>
<sequence length="196" mass="21190">MVVSLRLLSAVNTSVSANNAGLTSTQSDYVVILAALFCALICAVGLATAARCVCLHRPFNLFTTATVFHTSAPPPSGLSKKTLQLLPTTKYLCEADDSNKQADCAICLTEFSDGEMMRVLPRCGHVFHITCIDKWLGSHSSCPSCRQLVLVAGKCHHCGGFSAHQGFHGTANEVHTRETDVMGRQEPQDYMLTYLP</sequence>
<keyword evidence="2 4" id="KW-0863">Zinc-finger</keyword>
<feature type="domain" description="RING-type" evidence="6">
    <location>
        <begin position="104"/>
        <end position="146"/>
    </location>
</feature>
<keyword evidence="5" id="KW-1133">Transmembrane helix</keyword>
<evidence type="ECO:0000256" key="2">
    <source>
        <dbReference type="ARBA" id="ARBA00022771"/>
    </source>
</evidence>
<reference evidence="7" key="1">
    <citation type="journal article" date="2017" name="Nature">
        <title>The genome of Chenopodium quinoa.</title>
        <authorList>
            <person name="Jarvis D.E."/>
            <person name="Ho Y.S."/>
            <person name="Lightfoot D.J."/>
            <person name="Schmoeckel S.M."/>
            <person name="Li B."/>
            <person name="Borm T.J.A."/>
            <person name="Ohyanagi H."/>
            <person name="Mineta K."/>
            <person name="Michell C.T."/>
            <person name="Saber N."/>
            <person name="Kharbatia N.M."/>
            <person name="Rupper R.R."/>
            <person name="Sharp A.R."/>
            <person name="Dally N."/>
            <person name="Boughton B.A."/>
            <person name="Woo Y.H."/>
            <person name="Gao G."/>
            <person name="Schijlen E.G.W.M."/>
            <person name="Guo X."/>
            <person name="Momin A.A."/>
            <person name="Negrao S."/>
            <person name="Al-Babili S."/>
            <person name="Gehring C."/>
            <person name="Roessner U."/>
            <person name="Jung C."/>
            <person name="Murphy K."/>
            <person name="Arold S.T."/>
            <person name="Gojobori T."/>
            <person name="van der Linden C.G."/>
            <person name="van Loo E.N."/>
            <person name="Jellen E.N."/>
            <person name="Maughan P.J."/>
            <person name="Tester M."/>
        </authorList>
    </citation>
    <scope>NUCLEOTIDE SEQUENCE [LARGE SCALE GENOMIC DNA]</scope>
    <source>
        <strain evidence="7">cv. PI 614886</strain>
    </source>
</reference>
<dbReference type="CDD" id="cd16461">
    <property type="entry name" value="RING-H2_EL5-like"/>
    <property type="match status" value="1"/>
</dbReference>
<keyword evidence="3" id="KW-0862">Zinc</keyword>
<evidence type="ECO:0000313" key="8">
    <source>
        <dbReference type="Proteomes" id="UP000596660"/>
    </source>
</evidence>
<dbReference type="InterPro" id="IPR052788">
    <property type="entry name" value="RING-type_E3_ligase_ATL"/>
</dbReference>
<dbReference type="PROSITE" id="PS50089">
    <property type="entry name" value="ZF_RING_2"/>
    <property type="match status" value="1"/>
</dbReference>
<evidence type="ECO:0000256" key="5">
    <source>
        <dbReference type="SAM" id="Phobius"/>
    </source>
</evidence>
<dbReference type="Gramene" id="AUR62013178-RA">
    <property type="protein sequence ID" value="AUR62013178-RA:cds"/>
    <property type="gene ID" value="AUR62013178"/>
</dbReference>
<keyword evidence="8" id="KW-1185">Reference proteome</keyword>
<dbReference type="Pfam" id="PF13639">
    <property type="entry name" value="zf-RING_2"/>
    <property type="match status" value="1"/>
</dbReference>